<dbReference type="GeneID" id="20811489"/>
<accession>W4GB10</accession>
<dbReference type="OrthoDB" id="77389at2759"/>
<dbReference type="RefSeq" id="XP_009834021.1">
    <property type="nucleotide sequence ID" value="XM_009835719.1"/>
</dbReference>
<evidence type="ECO:0000256" key="1">
    <source>
        <dbReference type="SAM" id="MobiDB-lite"/>
    </source>
</evidence>
<sequence>MREFHIESPYPHKNPELFRRVRECIRRRSVLGPWKKVCLERLRYQELKSPKKDESPASSSTLVKVDDGASTDAVDPSTSVTEVEPTEPQPTNPIQTQAAVEIQMLEEKLQMLQDQKHVQFGLLKTILIEEARAKARAAPPPPPVPLPPPMHPPGHPTYPTDGMYVAPPLPFGAGAS</sequence>
<feature type="region of interest" description="Disordered" evidence="1">
    <location>
        <begin position="134"/>
        <end position="163"/>
    </location>
</feature>
<protein>
    <submittedName>
        <fullName evidence="2">Uncharacterized protein</fullName>
    </submittedName>
</protein>
<dbReference type="VEuPathDB" id="FungiDB:H257_09493"/>
<feature type="compositionally biased region" description="Pro residues" evidence="1">
    <location>
        <begin position="138"/>
        <end position="156"/>
    </location>
</feature>
<dbReference type="EMBL" id="KI913136">
    <property type="protein sequence ID" value="ETV76476.1"/>
    <property type="molecule type" value="Genomic_DNA"/>
</dbReference>
<evidence type="ECO:0000313" key="2">
    <source>
        <dbReference type="EMBL" id="ETV76476.1"/>
    </source>
</evidence>
<feature type="region of interest" description="Disordered" evidence="1">
    <location>
        <begin position="45"/>
        <end position="97"/>
    </location>
</feature>
<organism evidence="2">
    <name type="scientific">Aphanomyces astaci</name>
    <name type="common">Crayfish plague agent</name>
    <dbReference type="NCBI Taxonomy" id="112090"/>
    <lineage>
        <taxon>Eukaryota</taxon>
        <taxon>Sar</taxon>
        <taxon>Stramenopiles</taxon>
        <taxon>Oomycota</taxon>
        <taxon>Saprolegniomycetes</taxon>
        <taxon>Saprolegniales</taxon>
        <taxon>Verrucalvaceae</taxon>
        <taxon>Aphanomyces</taxon>
    </lineage>
</organism>
<gene>
    <name evidence="2" type="ORF">H257_09493</name>
</gene>
<name>W4GB10_APHAT</name>
<dbReference type="AlphaFoldDB" id="W4GB10"/>
<proteinExistence type="predicted"/>
<reference evidence="2" key="1">
    <citation type="submission" date="2013-12" db="EMBL/GenBank/DDBJ databases">
        <title>The Genome Sequence of Aphanomyces astaci APO3.</title>
        <authorList>
            <consortium name="The Broad Institute Genomics Platform"/>
            <person name="Russ C."/>
            <person name="Tyler B."/>
            <person name="van West P."/>
            <person name="Dieguez-Uribeondo J."/>
            <person name="Young S.K."/>
            <person name="Zeng Q."/>
            <person name="Gargeya S."/>
            <person name="Fitzgerald M."/>
            <person name="Abouelleil A."/>
            <person name="Alvarado L."/>
            <person name="Chapman S.B."/>
            <person name="Gainer-Dewar J."/>
            <person name="Goldberg J."/>
            <person name="Griggs A."/>
            <person name="Gujja S."/>
            <person name="Hansen M."/>
            <person name="Howarth C."/>
            <person name="Imamovic A."/>
            <person name="Ireland A."/>
            <person name="Larimer J."/>
            <person name="McCowan C."/>
            <person name="Murphy C."/>
            <person name="Pearson M."/>
            <person name="Poon T.W."/>
            <person name="Priest M."/>
            <person name="Roberts A."/>
            <person name="Saif S."/>
            <person name="Shea T."/>
            <person name="Sykes S."/>
            <person name="Wortman J."/>
            <person name="Nusbaum C."/>
            <person name="Birren B."/>
        </authorList>
    </citation>
    <scope>NUCLEOTIDE SEQUENCE [LARGE SCALE GENOMIC DNA]</scope>
    <source>
        <strain evidence="2">APO3</strain>
    </source>
</reference>
<feature type="compositionally biased region" description="Basic and acidic residues" evidence="1">
    <location>
        <begin position="45"/>
        <end position="55"/>
    </location>
</feature>